<dbReference type="GeneID" id="78373639"/>
<keyword evidence="1" id="KW-1133">Transmembrane helix</keyword>
<dbReference type="AlphaFoldDB" id="A0A0D8FQQ6"/>
<evidence type="ECO:0000313" key="3">
    <source>
        <dbReference type="Proteomes" id="UP000032336"/>
    </source>
</evidence>
<evidence type="ECO:0000256" key="1">
    <source>
        <dbReference type="SAM" id="Phobius"/>
    </source>
</evidence>
<dbReference type="EMBL" id="JXUW01000034">
    <property type="protein sequence ID" value="KJE75608.1"/>
    <property type="molecule type" value="Genomic_DNA"/>
</dbReference>
<comment type="caution">
    <text evidence="2">The sequence shown here is derived from an EMBL/GenBank/DDBJ whole genome shotgun (WGS) entry which is preliminary data.</text>
</comment>
<dbReference type="Proteomes" id="UP000032336">
    <property type="component" value="Unassembled WGS sequence"/>
</dbReference>
<dbReference type="RefSeq" id="WP_152623245.1">
    <property type="nucleotide sequence ID" value="NZ_JQKF01000025.1"/>
</dbReference>
<sequence>MSTVDYRDEPAELIYFGTPASGTRMMGLSITTVAKLASIVIVAMVVIGLGDGIARVVVCVVLTLGGLALLTTTLVLGLHPIAWLKMTIGARFNRSSNGVTVDAQLLRCPGSRQLVAGFAVLGETPSLGLRVRADQGEAWAQLLNEASNRLPPHGEFVLRSSILPQTLREDLSQRSDVYRELALDSYTVSTSLLVTSPPGSQRRQRVALTRTMAGLQAVSQLDRVSLASSNRPSELIDGSCGAISRSFSAAGARASEEVEMLVGEEFVASTYLVEGWPGRSVDPRMLLPFFAPGPPSRVVSLLVRPLESRRAQRHVARHRTEMVADRRLRRERGYLDRARDEYREATALTQEEELLAGYRLCRYQLLVVLLAPSAQRLLSSRAALDELAASAQLQLRLCLGAQRSLFERAILGVTRWS</sequence>
<keyword evidence="3" id="KW-1185">Reference proteome</keyword>
<keyword evidence="1" id="KW-0472">Membrane</keyword>
<evidence type="ECO:0000313" key="2">
    <source>
        <dbReference type="EMBL" id="KJE75608.1"/>
    </source>
</evidence>
<dbReference type="STRING" id="1121877.FEAC_26310"/>
<dbReference type="NCBIfam" id="NF042935">
    <property type="entry name" value="SCO6880_fam"/>
    <property type="match status" value="1"/>
</dbReference>
<dbReference type="InterPro" id="IPR049978">
    <property type="entry name" value="SCO6880-like"/>
</dbReference>
<proteinExistence type="predicted"/>
<accession>A0A0D8FQQ6</accession>
<gene>
    <name evidence="2" type="ORF">FEAC_26310</name>
</gene>
<reference evidence="2 3" key="1">
    <citation type="submission" date="2015-01" db="EMBL/GenBank/DDBJ databases">
        <title>Draft genome of the acidophilic iron oxidizer Ferrimicrobium acidiphilum strain T23.</title>
        <authorList>
            <person name="Poehlein A."/>
            <person name="Eisen S."/>
            <person name="Schloemann M."/>
            <person name="Johnson B.D."/>
            <person name="Daniel R."/>
            <person name="Muehling M."/>
        </authorList>
    </citation>
    <scope>NUCLEOTIDE SEQUENCE [LARGE SCALE GENOMIC DNA]</scope>
    <source>
        <strain evidence="2 3">T23</strain>
    </source>
</reference>
<evidence type="ECO:0008006" key="4">
    <source>
        <dbReference type="Google" id="ProtNLM"/>
    </source>
</evidence>
<feature type="transmembrane region" description="Helical" evidence="1">
    <location>
        <begin position="25"/>
        <end position="47"/>
    </location>
</feature>
<protein>
    <recommendedName>
        <fullName evidence="4">PrgI family protein</fullName>
    </recommendedName>
</protein>
<name>A0A0D8FQQ6_9ACTN</name>
<feature type="transmembrane region" description="Helical" evidence="1">
    <location>
        <begin position="53"/>
        <end position="78"/>
    </location>
</feature>
<dbReference type="eggNOG" id="ENOG5031ZK6">
    <property type="taxonomic scope" value="Bacteria"/>
</dbReference>
<organism evidence="2 3">
    <name type="scientific">Ferrimicrobium acidiphilum DSM 19497</name>
    <dbReference type="NCBI Taxonomy" id="1121877"/>
    <lineage>
        <taxon>Bacteria</taxon>
        <taxon>Bacillati</taxon>
        <taxon>Actinomycetota</taxon>
        <taxon>Acidimicrobiia</taxon>
        <taxon>Acidimicrobiales</taxon>
        <taxon>Acidimicrobiaceae</taxon>
        <taxon>Ferrimicrobium</taxon>
    </lineage>
</organism>
<keyword evidence="1" id="KW-0812">Transmembrane</keyword>